<dbReference type="SUPFAM" id="SSF49478">
    <property type="entry name" value="Cna protein B-type domain"/>
    <property type="match status" value="1"/>
</dbReference>
<dbReference type="RefSeq" id="WP_073003722.1">
    <property type="nucleotide sequence ID" value="NZ_FQZO01000001.1"/>
</dbReference>
<sequence>MNFDIEDLNYPTTCYFNGTIKVFSFLWVKERLDPQANIRIRLFKEGSATPIMEGRTDSNGELIFNGLDKGIYNVQAEVNQKYYLQPIYKPSSKVRLGNGSVCQEVAVINRLRKDPPHHCENHCRDGIGDDLLIIILLLFLCGCWC</sequence>
<evidence type="ECO:0000313" key="1">
    <source>
        <dbReference type="EMBL" id="SHI42854.1"/>
    </source>
</evidence>
<dbReference type="OrthoDB" id="1938325at2"/>
<keyword evidence="2" id="KW-1185">Reference proteome</keyword>
<dbReference type="AlphaFoldDB" id="A0A1M6B282"/>
<accession>A0A1M6B282</accession>
<organism evidence="1 2">
    <name type="scientific">Clostridium amylolyticum</name>
    <dbReference type="NCBI Taxonomy" id="1121298"/>
    <lineage>
        <taxon>Bacteria</taxon>
        <taxon>Bacillati</taxon>
        <taxon>Bacillota</taxon>
        <taxon>Clostridia</taxon>
        <taxon>Eubacteriales</taxon>
        <taxon>Clostridiaceae</taxon>
        <taxon>Clostridium</taxon>
    </lineage>
</organism>
<dbReference type="Gene3D" id="2.60.40.10">
    <property type="entry name" value="Immunoglobulins"/>
    <property type="match status" value="1"/>
</dbReference>
<dbReference type="EMBL" id="FQZO01000001">
    <property type="protein sequence ID" value="SHI42854.1"/>
    <property type="molecule type" value="Genomic_DNA"/>
</dbReference>
<evidence type="ECO:0008006" key="3">
    <source>
        <dbReference type="Google" id="ProtNLM"/>
    </source>
</evidence>
<reference evidence="1 2" key="1">
    <citation type="submission" date="2016-11" db="EMBL/GenBank/DDBJ databases">
        <authorList>
            <person name="Jaros S."/>
            <person name="Januszkiewicz K."/>
            <person name="Wedrychowicz H."/>
        </authorList>
    </citation>
    <scope>NUCLEOTIDE SEQUENCE [LARGE SCALE GENOMIC DNA]</scope>
    <source>
        <strain evidence="1 2">DSM 21864</strain>
    </source>
</reference>
<dbReference type="Proteomes" id="UP000184080">
    <property type="component" value="Unassembled WGS sequence"/>
</dbReference>
<proteinExistence type="predicted"/>
<protein>
    <recommendedName>
        <fullName evidence="3">Prealbumin-like fold domain-containing protein</fullName>
    </recommendedName>
</protein>
<name>A0A1M6B282_9CLOT</name>
<dbReference type="STRING" id="1121298.SAMN05444401_0605"/>
<dbReference type="InterPro" id="IPR013783">
    <property type="entry name" value="Ig-like_fold"/>
</dbReference>
<gene>
    <name evidence="1" type="ORF">SAMN05444401_0605</name>
</gene>
<evidence type="ECO:0000313" key="2">
    <source>
        <dbReference type="Proteomes" id="UP000184080"/>
    </source>
</evidence>